<protein>
    <submittedName>
        <fullName evidence="1">Predicted Fe-S-cluster oxidoreductase</fullName>
    </submittedName>
</protein>
<accession>Q2SMY6</accession>
<organism evidence="1 2">
    <name type="scientific">Hahella chejuensis (strain KCTC 2396)</name>
    <dbReference type="NCBI Taxonomy" id="349521"/>
    <lineage>
        <taxon>Bacteria</taxon>
        <taxon>Pseudomonadati</taxon>
        <taxon>Pseudomonadota</taxon>
        <taxon>Gammaproteobacteria</taxon>
        <taxon>Oceanospirillales</taxon>
        <taxon>Hahellaceae</taxon>
        <taxon>Hahella</taxon>
    </lineage>
</organism>
<dbReference type="HOGENOM" id="CLU_123885_0_0_6"/>
<dbReference type="AlphaFoldDB" id="Q2SMY6"/>
<evidence type="ECO:0000313" key="1">
    <source>
        <dbReference type="EMBL" id="ABC27988.1"/>
    </source>
</evidence>
<dbReference type="EMBL" id="CP000155">
    <property type="protein sequence ID" value="ABC27988.1"/>
    <property type="molecule type" value="Genomic_DNA"/>
</dbReference>
<keyword evidence="2" id="KW-1185">Reference proteome</keyword>
<dbReference type="RefSeq" id="WP_011395063.1">
    <property type="nucleotide sequence ID" value="NC_007645.1"/>
</dbReference>
<dbReference type="InterPro" id="IPR005358">
    <property type="entry name" value="Puta_zinc/iron-chelating_dom"/>
</dbReference>
<evidence type="ECO:0000313" key="2">
    <source>
        <dbReference type="Proteomes" id="UP000000238"/>
    </source>
</evidence>
<proteinExistence type="predicted"/>
<dbReference type="Pfam" id="PF03692">
    <property type="entry name" value="CxxCxxCC"/>
    <property type="match status" value="1"/>
</dbReference>
<dbReference type="OrthoDB" id="71604at2"/>
<name>Q2SMY6_HAHCH</name>
<dbReference type="KEGG" id="hch:HCH_01110"/>
<sequence>MSVDNPCLSCGACCASFRVSFYWAEADAESGGVVPLEFTEKLNPWRSVMIGTNQPQPRCHALCGDIGGYTTCSIYEQRPTPCREFEAGSEGCLKARAKHGLSLDLSDWRAA</sequence>
<gene>
    <name evidence="1" type="ordered locus">HCH_01110</name>
</gene>
<dbReference type="STRING" id="349521.HCH_01110"/>
<dbReference type="eggNOG" id="COG0727">
    <property type="taxonomic scope" value="Bacteria"/>
</dbReference>
<reference evidence="1 2" key="1">
    <citation type="journal article" date="2005" name="Nucleic Acids Res.">
        <title>Genomic blueprint of Hahella chejuensis, a marine microbe producing an algicidal agent.</title>
        <authorList>
            <person name="Jeong H."/>
            <person name="Yim J.H."/>
            <person name="Lee C."/>
            <person name="Choi S.-H."/>
            <person name="Park Y.K."/>
            <person name="Yoon S.H."/>
            <person name="Hur C.-G."/>
            <person name="Kang H.-Y."/>
            <person name="Kim D."/>
            <person name="Lee H.H."/>
            <person name="Park K.H."/>
            <person name="Park S.-H."/>
            <person name="Park H.-S."/>
            <person name="Lee H.K."/>
            <person name="Oh T.K."/>
            <person name="Kim J.F."/>
        </authorList>
    </citation>
    <scope>NUCLEOTIDE SEQUENCE [LARGE SCALE GENOMIC DNA]</scope>
    <source>
        <strain evidence="1 2">KCTC 2396</strain>
    </source>
</reference>
<dbReference type="Proteomes" id="UP000000238">
    <property type="component" value="Chromosome"/>
</dbReference>